<dbReference type="EMBL" id="JABFTT010000008">
    <property type="protein sequence ID" value="MCE8020724.1"/>
    <property type="molecule type" value="Genomic_DNA"/>
</dbReference>
<sequence>MTDFHPTDCSKAPLEIDGQLWFKRDGKAYLGGKRIELLEQIEVTGSINRAAKAVQLSYKGAWNAIEAMNNLSERPLVVRETGGRHGGGTRLTEFGRQMVYTWRRMQAEYERFLGEIARGTPNFDEIDHLLRAIAMKTSARNQLRGEVIAIDKGAVNSNVTLDLDEGLKVVANITNDSVDELQLAPGRTAIALIKASFVLLSPGPVARTSARNRLSGTISDIKPGAVNSQVKLQLSANRTLTAIVTNDSVEELQLATGQECTALIKASHIIIAVD</sequence>
<reference evidence="7 8" key="1">
    <citation type="journal article" date="2021" name="Front. Microbiol.">
        <title>Aerobic Denitrification and Heterotrophic Sulfur Oxidation in the Genus Halomonas Revealed by Six Novel Species Characterizations and Genome-Based Analysis.</title>
        <authorList>
            <person name="Wang L."/>
            <person name="Shao Z."/>
        </authorList>
    </citation>
    <scope>NUCLEOTIDE SEQUENCE [LARGE SCALE GENOMIC DNA]</scope>
    <source>
        <strain evidence="7 8">MCCC 1A11036</strain>
    </source>
</reference>
<accession>A0ABS9AG73</accession>
<evidence type="ECO:0000313" key="7">
    <source>
        <dbReference type="EMBL" id="MCE8020724.1"/>
    </source>
</evidence>
<evidence type="ECO:0000256" key="3">
    <source>
        <dbReference type="ARBA" id="ARBA00022505"/>
    </source>
</evidence>
<dbReference type="Pfam" id="PF00126">
    <property type="entry name" value="HTH_1"/>
    <property type="match status" value="1"/>
</dbReference>
<dbReference type="InterPro" id="IPR004606">
    <property type="entry name" value="Mop_domain"/>
</dbReference>
<keyword evidence="8" id="KW-1185">Reference proteome</keyword>
<proteinExistence type="inferred from homology"/>
<protein>
    <submittedName>
        <fullName evidence="7">TOBE domain-containing protein</fullName>
    </submittedName>
</protein>
<dbReference type="PANTHER" id="PTHR30432">
    <property type="entry name" value="TRANSCRIPTIONAL REGULATOR MODE"/>
    <property type="match status" value="1"/>
</dbReference>
<dbReference type="InterPro" id="IPR000847">
    <property type="entry name" value="LysR_HTH_N"/>
</dbReference>
<evidence type="ECO:0000256" key="4">
    <source>
        <dbReference type="ARBA" id="ARBA00022737"/>
    </source>
</evidence>
<dbReference type="Proteomes" id="UP001320122">
    <property type="component" value="Unassembled WGS sequence"/>
</dbReference>
<dbReference type="PANTHER" id="PTHR30432:SF1">
    <property type="entry name" value="DNA-BINDING TRANSCRIPTIONAL DUAL REGULATOR MODE"/>
    <property type="match status" value="1"/>
</dbReference>
<dbReference type="InterPro" id="IPR051815">
    <property type="entry name" value="Molybdate_resp_trans_reg"/>
</dbReference>
<organism evidence="7 8">
    <name type="scientific">Billgrantia zhangzhouensis</name>
    <dbReference type="NCBI Taxonomy" id="2733481"/>
    <lineage>
        <taxon>Bacteria</taxon>
        <taxon>Pseudomonadati</taxon>
        <taxon>Pseudomonadota</taxon>
        <taxon>Gammaproteobacteria</taxon>
        <taxon>Oceanospirillales</taxon>
        <taxon>Halomonadaceae</taxon>
        <taxon>Billgrantia</taxon>
    </lineage>
</organism>
<gene>
    <name evidence="7" type="ORF">HOP51_11485</name>
</gene>
<evidence type="ECO:0000256" key="1">
    <source>
        <dbReference type="ARBA" id="ARBA00008110"/>
    </source>
</evidence>
<evidence type="ECO:0000313" key="8">
    <source>
        <dbReference type="Proteomes" id="UP001320122"/>
    </source>
</evidence>
<dbReference type="InterPro" id="IPR036390">
    <property type="entry name" value="WH_DNA-bd_sf"/>
</dbReference>
<dbReference type="InterPro" id="IPR008995">
    <property type="entry name" value="Mo/tungstate-bd_C_term_dom"/>
</dbReference>
<dbReference type="Pfam" id="PF03459">
    <property type="entry name" value="TOBE"/>
    <property type="match status" value="2"/>
</dbReference>
<dbReference type="InterPro" id="IPR016462">
    <property type="entry name" value="ModE"/>
</dbReference>
<dbReference type="NCBIfam" id="TIGR00638">
    <property type="entry name" value="Mop"/>
    <property type="match status" value="2"/>
</dbReference>
<feature type="domain" description="Mop" evidence="6">
    <location>
        <begin position="136"/>
        <end position="202"/>
    </location>
</feature>
<evidence type="ECO:0000256" key="5">
    <source>
        <dbReference type="PIRNR" id="PIRNR005763"/>
    </source>
</evidence>
<dbReference type="RefSeq" id="WP_234274053.1">
    <property type="nucleotide sequence ID" value="NZ_JABFTT010000008.1"/>
</dbReference>
<dbReference type="Gene3D" id="2.40.50.100">
    <property type="match status" value="2"/>
</dbReference>
<comment type="caution">
    <text evidence="7">The sequence shown here is derived from an EMBL/GenBank/DDBJ whole genome shotgun (WGS) entry which is preliminary data.</text>
</comment>
<comment type="similarity">
    <text evidence="1 5">Belongs to the ModE family.</text>
</comment>
<dbReference type="InterPro" id="IPR005116">
    <property type="entry name" value="Transp-assoc_OB_typ1"/>
</dbReference>
<keyword evidence="4" id="KW-0677">Repeat</keyword>
<dbReference type="PIRSF" id="PIRSF005763">
    <property type="entry name" value="Txn_reg_ModE"/>
    <property type="match status" value="1"/>
</dbReference>
<name>A0ABS9AG73_9GAMM</name>
<evidence type="ECO:0000259" key="6">
    <source>
        <dbReference type="PROSITE" id="PS51866"/>
    </source>
</evidence>
<dbReference type="PROSITE" id="PS51866">
    <property type="entry name" value="MOP"/>
    <property type="match status" value="2"/>
</dbReference>
<dbReference type="Gene3D" id="1.10.10.10">
    <property type="entry name" value="Winged helix-like DNA-binding domain superfamily/Winged helix DNA-binding domain"/>
    <property type="match status" value="1"/>
</dbReference>
<dbReference type="InterPro" id="IPR036388">
    <property type="entry name" value="WH-like_DNA-bd_sf"/>
</dbReference>
<dbReference type="SUPFAM" id="SSF50331">
    <property type="entry name" value="MOP-like"/>
    <property type="match status" value="2"/>
</dbReference>
<evidence type="ECO:0000256" key="2">
    <source>
        <dbReference type="ARBA" id="ARBA00022448"/>
    </source>
</evidence>
<keyword evidence="3 5" id="KW-0500">Molybdenum</keyword>
<keyword evidence="2 5" id="KW-0813">Transport</keyword>
<dbReference type="SUPFAM" id="SSF46785">
    <property type="entry name" value="Winged helix' DNA-binding domain"/>
    <property type="match status" value="1"/>
</dbReference>
<feature type="domain" description="Mop" evidence="6">
    <location>
        <begin position="207"/>
        <end position="273"/>
    </location>
</feature>